<dbReference type="Gene3D" id="3.40.50.970">
    <property type="match status" value="2"/>
</dbReference>
<accession>A0A4Q9VPQ0</accession>
<dbReference type="Pfam" id="PF00205">
    <property type="entry name" value="TPP_enzyme_M"/>
    <property type="match status" value="1"/>
</dbReference>
<dbReference type="CDD" id="cd00568">
    <property type="entry name" value="TPP_enzymes"/>
    <property type="match status" value="1"/>
</dbReference>
<evidence type="ECO:0000256" key="1">
    <source>
        <dbReference type="ARBA" id="ARBA00007812"/>
    </source>
</evidence>
<evidence type="ECO:0000259" key="6">
    <source>
        <dbReference type="Pfam" id="PF02776"/>
    </source>
</evidence>
<dbReference type="GO" id="GO:0009097">
    <property type="term" value="P:isoleucine biosynthetic process"/>
    <property type="evidence" value="ECO:0007669"/>
    <property type="project" value="TreeGrafter"/>
</dbReference>
<dbReference type="InterPro" id="IPR000399">
    <property type="entry name" value="TPP-bd_CS"/>
</dbReference>
<dbReference type="AlphaFoldDB" id="A0A4Q9VPQ0"/>
<reference evidence="7 8" key="1">
    <citation type="submission" date="2019-02" db="EMBL/GenBank/DDBJ databases">
        <title>Siculibacillus lacustris gen. nov., sp. nov., a new rosette-forming bacterium isolated from a freshwater crater lake (Lake St. Ana, Romania).</title>
        <authorList>
            <person name="Felfoldi T."/>
            <person name="Marton Z."/>
            <person name="Szabo A."/>
            <person name="Mentes A."/>
            <person name="Boka K."/>
            <person name="Marialigeti K."/>
            <person name="Mathe I."/>
            <person name="Koncz M."/>
            <person name="Schumann P."/>
            <person name="Toth E."/>
        </authorList>
    </citation>
    <scope>NUCLEOTIDE SEQUENCE [LARGE SCALE GENOMIC DNA]</scope>
    <source>
        <strain evidence="7 8">SA-279</strain>
    </source>
</reference>
<dbReference type="SUPFAM" id="SSF52467">
    <property type="entry name" value="DHS-like NAD/FAD-binding domain"/>
    <property type="match status" value="1"/>
</dbReference>
<evidence type="ECO:0000256" key="3">
    <source>
        <dbReference type="RuleBase" id="RU362132"/>
    </source>
</evidence>
<dbReference type="PROSITE" id="PS00187">
    <property type="entry name" value="TPP_ENZYMES"/>
    <property type="match status" value="1"/>
</dbReference>
<dbReference type="GO" id="GO:0003984">
    <property type="term" value="F:acetolactate synthase activity"/>
    <property type="evidence" value="ECO:0007669"/>
    <property type="project" value="TreeGrafter"/>
</dbReference>
<name>A0A4Q9VPQ0_9HYPH</name>
<dbReference type="InterPro" id="IPR045229">
    <property type="entry name" value="TPP_enz"/>
</dbReference>
<dbReference type="GO" id="GO:0009099">
    <property type="term" value="P:L-valine biosynthetic process"/>
    <property type="evidence" value="ECO:0007669"/>
    <property type="project" value="TreeGrafter"/>
</dbReference>
<dbReference type="InterPro" id="IPR029061">
    <property type="entry name" value="THDP-binding"/>
</dbReference>
<dbReference type="SUPFAM" id="SSF52518">
    <property type="entry name" value="Thiamin diphosphate-binding fold (THDP-binding)"/>
    <property type="match status" value="2"/>
</dbReference>
<dbReference type="GO" id="GO:0000287">
    <property type="term" value="F:magnesium ion binding"/>
    <property type="evidence" value="ECO:0007669"/>
    <property type="project" value="InterPro"/>
</dbReference>
<sequence length="561" mass="59878">MSTPTHPTTVARLLVETLEVNGVERVFLVPGESYLAVIDALADSPIATVVARHESGAAIMAEATAKLTGRPGIAMVTRAPGATNAFAGLHVAEHDGTPMILFVGQIDRGFRERGAFQEMDYGRVFGSVAKWVAVIDDPERMVEMVGRAFSVATAGRPGPVVVVLPEDVLGEAATARDVRPAVATETHPGLHQMWDLQKRLWAAERPLVILGGSRWSETAVRRFARFAEAFDLPVACSFRRQMLFDHLDPHYAGDVGIGLNPALRARIDRADLILLIGGRLAEVPSQGYTLLDIPVPKQSLVHVHPSAEELGRVYRPDLAIHATPAAFAAAAEALQPPPAGIRWADWTAAAHADYLAWSEDLPATPGAVQMGAVIAALRACLPEDAILTNGAGNYATWIHRFWRFRRFATQVAPTSGSMGYGLPAAIAAKLAHPDRPVICFAGDGCFQMTSQELATAVQADARIVVLVVDNGIYGTIRMHQEREFPARVHATTLANPDFAALARAHGALGLTVSTADEIVPALTAALAADRPALVHLKVSPEAITPTTTLTALRAAALAKPR</sequence>
<evidence type="ECO:0000259" key="4">
    <source>
        <dbReference type="Pfam" id="PF00205"/>
    </source>
</evidence>
<evidence type="ECO:0000259" key="5">
    <source>
        <dbReference type="Pfam" id="PF02775"/>
    </source>
</evidence>
<dbReference type="GO" id="GO:0030976">
    <property type="term" value="F:thiamine pyrophosphate binding"/>
    <property type="evidence" value="ECO:0007669"/>
    <property type="project" value="InterPro"/>
</dbReference>
<dbReference type="Pfam" id="PF02776">
    <property type="entry name" value="TPP_enzyme_N"/>
    <property type="match status" value="1"/>
</dbReference>
<gene>
    <name evidence="7" type="ORF">EYW49_12120</name>
</gene>
<dbReference type="EMBL" id="SJFN01000016">
    <property type="protein sequence ID" value="TBW37203.1"/>
    <property type="molecule type" value="Genomic_DNA"/>
</dbReference>
<feature type="domain" description="Thiamine pyrophosphate enzyme N-terminal TPP-binding" evidence="6">
    <location>
        <begin position="9"/>
        <end position="121"/>
    </location>
</feature>
<dbReference type="CDD" id="cd07035">
    <property type="entry name" value="TPP_PYR_POX_like"/>
    <property type="match status" value="1"/>
</dbReference>
<dbReference type="Proteomes" id="UP000292781">
    <property type="component" value="Unassembled WGS sequence"/>
</dbReference>
<dbReference type="InterPro" id="IPR012001">
    <property type="entry name" value="Thiamin_PyroP_enz_TPP-bd_dom"/>
</dbReference>
<protein>
    <submittedName>
        <fullName evidence="7">Thiamine pyrophosphate-binding protein</fullName>
    </submittedName>
</protein>
<dbReference type="PANTHER" id="PTHR18968">
    <property type="entry name" value="THIAMINE PYROPHOSPHATE ENZYMES"/>
    <property type="match status" value="1"/>
</dbReference>
<dbReference type="NCBIfam" id="NF006052">
    <property type="entry name" value="PRK08199.1"/>
    <property type="match status" value="1"/>
</dbReference>
<dbReference type="RefSeq" id="WP_131309839.1">
    <property type="nucleotide sequence ID" value="NZ_SJFN01000016.1"/>
</dbReference>
<keyword evidence="8" id="KW-1185">Reference proteome</keyword>
<dbReference type="GO" id="GO:0050660">
    <property type="term" value="F:flavin adenine dinucleotide binding"/>
    <property type="evidence" value="ECO:0007669"/>
    <property type="project" value="TreeGrafter"/>
</dbReference>
<dbReference type="GO" id="GO:0005948">
    <property type="term" value="C:acetolactate synthase complex"/>
    <property type="evidence" value="ECO:0007669"/>
    <property type="project" value="TreeGrafter"/>
</dbReference>
<feature type="domain" description="Thiamine pyrophosphate enzyme central" evidence="4">
    <location>
        <begin position="198"/>
        <end position="329"/>
    </location>
</feature>
<dbReference type="InterPro" id="IPR012000">
    <property type="entry name" value="Thiamin_PyroP_enz_cen_dom"/>
</dbReference>
<dbReference type="OrthoDB" id="4494979at2"/>
<comment type="caution">
    <text evidence="7">The sequence shown here is derived from an EMBL/GenBank/DDBJ whole genome shotgun (WGS) entry which is preliminary data.</text>
</comment>
<keyword evidence="2 3" id="KW-0786">Thiamine pyrophosphate</keyword>
<dbReference type="Pfam" id="PF02775">
    <property type="entry name" value="TPP_enzyme_C"/>
    <property type="match status" value="1"/>
</dbReference>
<dbReference type="FunFam" id="3.40.50.970:FF:000007">
    <property type="entry name" value="Acetolactate synthase"/>
    <property type="match status" value="1"/>
</dbReference>
<dbReference type="PANTHER" id="PTHR18968:SF120">
    <property type="entry name" value="ACETOLACTATE SYNTHASE LARGE SUBUNIT"/>
    <property type="match status" value="1"/>
</dbReference>
<dbReference type="InterPro" id="IPR011766">
    <property type="entry name" value="TPP_enzyme_TPP-bd"/>
</dbReference>
<evidence type="ECO:0000256" key="2">
    <source>
        <dbReference type="ARBA" id="ARBA00023052"/>
    </source>
</evidence>
<dbReference type="InterPro" id="IPR029035">
    <property type="entry name" value="DHS-like_NAD/FAD-binding_dom"/>
</dbReference>
<feature type="domain" description="Thiamine pyrophosphate enzyme TPP-binding" evidence="5">
    <location>
        <begin position="390"/>
        <end position="535"/>
    </location>
</feature>
<dbReference type="Gene3D" id="3.40.50.1220">
    <property type="entry name" value="TPP-binding domain"/>
    <property type="match status" value="1"/>
</dbReference>
<evidence type="ECO:0000313" key="8">
    <source>
        <dbReference type="Proteomes" id="UP000292781"/>
    </source>
</evidence>
<evidence type="ECO:0000313" key="7">
    <source>
        <dbReference type="EMBL" id="TBW37203.1"/>
    </source>
</evidence>
<organism evidence="7 8">
    <name type="scientific">Siculibacillus lacustris</name>
    <dbReference type="NCBI Taxonomy" id="1549641"/>
    <lineage>
        <taxon>Bacteria</taxon>
        <taxon>Pseudomonadati</taxon>
        <taxon>Pseudomonadota</taxon>
        <taxon>Alphaproteobacteria</taxon>
        <taxon>Hyphomicrobiales</taxon>
        <taxon>Ancalomicrobiaceae</taxon>
        <taxon>Siculibacillus</taxon>
    </lineage>
</organism>
<proteinExistence type="inferred from homology"/>
<comment type="similarity">
    <text evidence="1 3">Belongs to the TPP enzyme family.</text>
</comment>